<organism evidence="1">
    <name type="scientific">marine sediment metagenome</name>
    <dbReference type="NCBI Taxonomy" id="412755"/>
    <lineage>
        <taxon>unclassified sequences</taxon>
        <taxon>metagenomes</taxon>
        <taxon>ecological metagenomes</taxon>
    </lineage>
</organism>
<accession>X0Y9G9</accession>
<dbReference type="AlphaFoldDB" id="X0Y9G9"/>
<name>X0Y9G9_9ZZZZ</name>
<protein>
    <recommendedName>
        <fullName evidence="2">ATP-dependent helicase C-terminal domain-containing protein</fullName>
    </recommendedName>
</protein>
<comment type="caution">
    <text evidence="1">The sequence shown here is derived from an EMBL/GenBank/DDBJ whole genome shotgun (WGS) entry which is preliminary data.</text>
</comment>
<feature type="non-terminal residue" evidence="1">
    <location>
        <position position="183"/>
    </location>
</feature>
<proteinExistence type="predicted"/>
<gene>
    <name evidence="1" type="ORF">S01H1_82880</name>
</gene>
<reference evidence="1" key="1">
    <citation type="journal article" date="2014" name="Front. Microbiol.">
        <title>High frequency of phylogenetically diverse reductive dehalogenase-homologous genes in deep subseafloor sedimentary metagenomes.</title>
        <authorList>
            <person name="Kawai M."/>
            <person name="Futagami T."/>
            <person name="Toyoda A."/>
            <person name="Takaki Y."/>
            <person name="Nishi S."/>
            <person name="Hori S."/>
            <person name="Arai W."/>
            <person name="Tsubouchi T."/>
            <person name="Morono Y."/>
            <person name="Uchiyama I."/>
            <person name="Ito T."/>
            <person name="Fujiyama A."/>
            <person name="Inagaki F."/>
            <person name="Takami H."/>
        </authorList>
    </citation>
    <scope>NUCLEOTIDE SEQUENCE</scope>
    <source>
        <strain evidence="1">Expedition CK06-06</strain>
    </source>
</reference>
<sequence>ECREAGTAFFDAVCEFMNSAVPDTEGCKQLRIVSEVEETESFTTLRDSEAMPLARLLKKLSVQVYELARRSEMIVDDDDRNAQGDLGELKAIARRVAAAAAAVMEVFSEDGRQDNIVYWIETRRGPREPVSLHIAPLDIADELVEHFYPRVKTIVLTSATLSVGGRFDYVEGRIGLDRLPADR</sequence>
<feature type="non-terminal residue" evidence="1">
    <location>
        <position position="1"/>
    </location>
</feature>
<evidence type="ECO:0000313" key="1">
    <source>
        <dbReference type="EMBL" id="GAG52455.1"/>
    </source>
</evidence>
<dbReference type="EMBL" id="BARS01056237">
    <property type="protein sequence ID" value="GAG52455.1"/>
    <property type="molecule type" value="Genomic_DNA"/>
</dbReference>
<evidence type="ECO:0008006" key="2">
    <source>
        <dbReference type="Google" id="ProtNLM"/>
    </source>
</evidence>